<sequence>MDSDYCQFLQTSWDATLPLRSAQPEGHDLQSEPTLPAGFQDDLVIYTRPTQVENPHSPSNASNVATSPSQQPLPAIQPALYNPSTVARESPYNCDQPNYLDSFAGNSILSQRQPSHLQQEFESLAADSDTLQSDPRTITCRPPGLRLQSDDARHMPISRPAQVQDEPVSDMPPGDTDNSSPRPNPTTATPPSQWLTPGTQLPPSGSSTDQHELKCCGYTFGRQSELNRHKKELHSMHGSPSNIWFCPFLKCSRNRELSKELPFKRAGNLEGHIRRMHRDKLNVDPKARSAEVKKLCDDGCSPAVLVRY</sequence>
<name>A0AAN7UN85_9PEZI</name>
<feature type="compositionally biased region" description="Polar residues" evidence="1">
    <location>
        <begin position="176"/>
        <end position="208"/>
    </location>
</feature>
<keyword evidence="3" id="KW-1185">Reference proteome</keyword>
<gene>
    <name evidence="2" type="ORF">RRF57_006114</name>
</gene>
<feature type="compositionally biased region" description="Polar residues" evidence="1">
    <location>
        <begin position="48"/>
        <end position="72"/>
    </location>
</feature>
<evidence type="ECO:0000313" key="2">
    <source>
        <dbReference type="EMBL" id="KAK5630399.1"/>
    </source>
</evidence>
<dbReference type="Proteomes" id="UP001305414">
    <property type="component" value="Unassembled WGS sequence"/>
</dbReference>
<dbReference type="EMBL" id="JAWHQM010000016">
    <property type="protein sequence ID" value="KAK5630399.1"/>
    <property type="molecule type" value="Genomic_DNA"/>
</dbReference>
<reference evidence="2 3" key="1">
    <citation type="submission" date="2023-10" db="EMBL/GenBank/DDBJ databases">
        <title>Draft genome sequence of Xylaria bambusicola isolate GMP-LS, the root and basal stem rot pathogen of sugarcane in Indonesia.</title>
        <authorList>
            <person name="Selvaraj P."/>
            <person name="Muralishankar V."/>
            <person name="Muruganantham S."/>
            <person name="Sp S."/>
            <person name="Haryani S."/>
            <person name="Lau K.J.X."/>
            <person name="Naqvi N.I."/>
        </authorList>
    </citation>
    <scope>NUCLEOTIDE SEQUENCE [LARGE SCALE GENOMIC DNA]</scope>
    <source>
        <strain evidence="2">GMP-LS</strain>
    </source>
</reference>
<proteinExistence type="predicted"/>
<evidence type="ECO:0000313" key="3">
    <source>
        <dbReference type="Proteomes" id="UP001305414"/>
    </source>
</evidence>
<feature type="region of interest" description="Disordered" evidence="1">
    <location>
        <begin position="19"/>
        <end position="77"/>
    </location>
</feature>
<feature type="region of interest" description="Disordered" evidence="1">
    <location>
        <begin position="125"/>
        <end position="210"/>
    </location>
</feature>
<evidence type="ECO:0000256" key="1">
    <source>
        <dbReference type="SAM" id="MobiDB-lite"/>
    </source>
</evidence>
<comment type="caution">
    <text evidence="2">The sequence shown here is derived from an EMBL/GenBank/DDBJ whole genome shotgun (WGS) entry which is preliminary data.</text>
</comment>
<protein>
    <submittedName>
        <fullName evidence="2">Uncharacterized protein</fullName>
    </submittedName>
</protein>
<accession>A0AAN7UN85</accession>
<dbReference type="AlphaFoldDB" id="A0AAN7UN85"/>
<organism evidence="2 3">
    <name type="scientific">Xylaria bambusicola</name>
    <dbReference type="NCBI Taxonomy" id="326684"/>
    <lineage>
        <taxon>Eukaryota</taxon>
        <taxon>Fungi</taxon>
        <taxon>Dikarya</taxon>
        <taxon>Ascomycota</taxon>
        <taxon>Pezizomycotina</taxon>
        <taxon>Sordariomycetes</taxon>
        <taxon>Xylariomycetidae</taxon>
        <taxon>Xylariales</taxon>
        <taxon>Xylariaceae</taxon>
        <taxon>Xylaria</taxon>
    </lineage>
</organism>